<evidence type="ECO:0000256" key="2">
    <source>
        <dbReference type="ARBA" id="ARBA00022679"/>
    </source>
</evidence>
<proteinExistence type="predicted"/>
<name>A0A9P1DFG6_9DINO</name>
<evidence type="ECO:0000313" key="5">
    <source>
        <dbReference type="EMBL" id="CAL1161867.1"/>
    </source>
</evidence>
<keyword evidence="7" id="KW-1185">Reference proteome</keyword>
<dbReference type="OrthoDB" id="437318at2759"/>
<dbReference type="EMBL" id="CAMXCT020004301">
    <property type="protein sequence ID" value="CAL1161867.1"/>
    <property type="molecule type" value="Genomic_DNA"/>
</dbReference>
<dbReference type="InterPro" id="IPR029063">
    <property type="entry name" value="SAM-dependent_MTases_sf"/>
</dbReference>
<reference evidence="4" key="1">
    <citation type="submission" date="2022-10" db="EMBL/GenBank/DDBJ databases">
        <authorList>
            <person name="Chen Y."/>
            <person name="Dougan E. K."/>
            <person name="Chan C."/>
            <person name="Rhodes N."/>
            <person name="Thang M."/>
        </authorList>
    </citation>
    <scope>NUCLEOTIDE SEQUENCE</scope>
</reference>
<protein>
    <submittedName>
        <fullName evidence="6">Malate dehydrogenase 2, mitochondrial</fullName>
    </submittedName>
</protein>
<organism evidence="4">
    <name type="scientific">Cladocopium goreaui</name>
    <dbReference type="NCBI Taxonomy" id="2562237"/>
    <lineage>
        <taxon>Eukaryota</taxon>
        <taxon>Sar</taxon>
        <taxon>Alveolata</taxon>
        <taxon>Dinophyceae</taxon>
        <taxon>Suessiales</taxon>
        <taxon>Symbiodiniaceae</taxon>
        <taxon>Cladocopium</taxon>
    </lineage>
</organism>
<reference evidence="5" key="2">
    <citation type="submission" date="2024-04" db="EMBL/GenBank/DDBJ databases">
        <authorList>
            <person name="Chen Y."/>
            <person name="Shah S."/>
            <person name="Dougan E. K."/>
            <person name="Thang M."/>
            <person name="Chan C."/>
        </authorList>
    </citation>
    <scope>NUCLEOTIDE SEQUENCE [LARGE SCALE GENOMIC DNA]</scope>
</reference>
<evidence type="ECO:0000313" key="7">
    <source>
        <dbReference type="Proteomes" id="UP001152797"/>
    </source>
</evidence>
<evidence type="ECO:0000256" key="1">
    <source>
        <dbReference type="ARBA" id="ARBA00022603"/>
    </source>
</evidence>
<dbReference type="Gene3D" id="3.40.50.150">
    <property type="entry name" value="Vaccinia Virus protein VP39"/>
    <property type="match status" value="1"/>
</dbReference>
<dbReference type="GO" id="GO:0008168">
    <property type="term" value="F:methyltransferase activity"/>
    <property type="evidence" value="ECO:0007669"/>
    <property type="project" value="UniProtKB-KW"/>
</dbReference>
<gene>
    <name evidence="4" type="ORF">C1SCF055_LOCUS33934</name>
</gene>
<dbReference type="InterPro" id="IPR001525">
    <property type="entry name" value="C5_MeTfrase"/>
</dbReference>
<evidence type="ECO:0000313" key="4">
    <source>
        <dbReference type="EMBL" id="CAI4008492.1"/>
    </source>
</evidence>
<dbReference type="GO" id="GO:0032259">
    <property type="term" value="P:methylation"/>
    <property type="evidence" value="ECO:0007669"/>
    <property type="project" value="UniProtKB-KW"/>
</dbReference>
<dbReference type="EMBL" id="CAMXCT010004301">
    <property type="protein sequence ID" value="CAI4008492.1"/>
    <property type="molecule type" value="Genomic_DNA"/>
</dbReference>
<dbReference type="Proteomes" id="UP001152797">
    <property type="component" value="Unassembled WGS sequence"/>
</dbReference>
<keyword evidence="2" id="KW-0808">Transferase</keyword>
<feature type="region of interest" description="Disordered" evidence="3">
    <location>
        <begin position="432"/>
        <end position="480"/>
    </location>
</feature>
<comment type="caution">
    <text evidence="4">The sequence shown here is derived from an EMBL/GenBank/DDBJ whole genome shotgun (WGS) entry which is preliminary data.</text>
</comment>
<dbReference type="Pfam" id="PF00145">
    <property type="entry name" value="DNA_methylase"/>
    <property type="match status" value="1"/>
</dbReference>
<dbReference type="EMBL" id="CAMXCT030004301">
    <property type="protein sequence ID" value="CAL4795804.1"/>
    <property type="molecule type" value="Genomic_DNA"/>
</dbReference>
<dbReference type="SUPFAM" id="SSF53335">
    <property type="entry name" value="S-adenosyl-L-methionine-dependent methyltransferases"/>
    <property type="match status" value="1"/>
</dbReference>
<dbReference type="AlphaFoldDB" id="A0A9P1DFG6"/>
<sequence>MNLVSFAHYFIDQLSASEYETLKSIAGGLHESTIPIGSTCSGLGTFSLCVKALFEAISQRFGVKINISAEFAVEIDPRKQQFLLSALGGSLRHLFADVGCFGDKEAFCIKEQRMVPIPSCFLLASSPSCVNLSGQRTDRPTYASCYEEEDNQSSSKSGETYKLGYKKAIQTTQAKVSIYENVRDAAHCLKDQDGNPQKAATTVITEDLRDFDHTFEFSKLDTQNFLLPQRRERVWGSSCVGEDEVQYPLRMKMTMQRFQSRTRFPLSSILEDGLPTQELSGQRVQQQAKAVQKLCKEQNLSLAEATFDLSTSASRTPEWAWNQLTCVRPTHQIWNFGKNRRITPSEMLKSHGVFPDDFPHGEYLKNMDPTLAHDFAGNAFSTTVVIAKVLATIVNGNPWEELAKKGNYIPSTVRAGLLEECLASASAASLPLPSRTRKRKAGDQGGQGAEKKKKDIPDPSGDPQICPAPKKAAKRGDNKKGDVLTMKKKLDILIEFDKLKHSCKFPEKDTAVWLLKKKHPGYYQGAASKWQKSREKYKWDVVAKICPKIAESHDELPNWLKHRLDVEGPKGPSHTKITKDVFDVVDKYLEEATNEGQEMNMNSVEALLSDAIDAYNGEVGKWRAARTEADLHAVNTMMENGGSQEDINKLVQEQDARKAAWPHPIKLGDTPRALNQLALTFASKYGFSSFHQDKPMKHLRRDHPHVQHVMDFILMNVKTHQVHEKLLCNFDQVWSCLFEPMRRTLWKTNPGEGAKDDLTKYPNRQILRAAMQKHFGETVQEPIHVKNQKWQAKLADIRGYGGVNTIFAWRTPRTTTTVSWVTGEVGFAFVTVPESEINHQEIQQLNDEFKGQLVVQSTGTDSHMWNGATTVAFLDQMTIELRRRRAALGFTDTSARALIVCDRCTSHLSRTYLDLRKQWAKEQNVLLVGCDPDSDIQVPGGWGLSCSPNDGWHSHFHLLRMTFMRSTLGMPANPLYREELKNLEMSTAGTQPSLTCPLKTSLQADAWALSQISTYKGGKIITWAWVSRGYLSPETAAEWHFGGDLDAFEKHMRKVRGGYRDLVNLHEIPPLDSSAYRLAWEKASVPLKGELVHCWYVKTESATPLQLPRYWNTPLDLSMAGWMALRKKWDGAIAKRAKMGRALTPAAAKAYKSFLDSPYRKVVFDLKNKVHVPRPSAVGATSLKECLVAELKMHIDPAHLSLRFGDGPFYHLMVRQFEVTEARNGNAT</sequence>
<keyword evidence="1" id="KW-0489">Methyltransferase</keyword>
<accession>A0A9P1DFG6</accession>
<evidence type="ECO:0000256" key="3">
    <source>
        <dbReference type="SAM" id="MobiDB-lite"/>
    </source>
</evidence>
<evidence type="ECO:0000313" key="6">
    <source>
        <dbReference type="EMBL" id="CAL4795804.1"/>
    </source>
</evidence>